<reference evidence="2" key="1">
    <citation type="submission" date="2022-03" db="EMBL/GenBank/DDBJ databases">
        <title>De novo assembled genomes of Belliella spp. (Cyclobacteriaceae) strains.</title>
        <authorList>
            <person name="Szabo A."/>
            <person name="Korponai K."/>
            <person name="Felfoldi T."/>
        </authorList>
    </citation>
    <scope>NUCLEOTIDE SEQUENCE</scope>
    <source>
        <strain evidence="2">DSM 111904</strain>
    </source>
</reference>
<dbReference type="EMBL" id="JAKZGP010000114">
    <property type="protein sequence ID" value="MCH7411771.1"/>
    <property type="molecule type" value="Genomic_DNA"/>
</dbReference>
<dbReference type="RefSeq" id="WP_241350196.1">
    <property type="nucleotide sequence ID" value="NZ_JAKZGP010000114.1"/>
</dbReference>
<sequence>MIKLSCLVFFVILLTACNSNERISKEVFEDVNKSMKVKKLNESQILDAAMKWGEQISNAAQTELISTLQKAIEEKGVEGAVSFCNIEALPLLSKLSDQYNVQIRRASNDYRNPEDQPKAYEVDILDAYAYNTEQGIKNESNVQKLENGEVLLFTKAIQIPNGLCLSCHGVQGEEISSSTLKILDEYYPEDKAKDHKIGDLRGMWSIRIPRAEVIKKL</sequence>
<evidence type="ECO:0000313" key="3">
    <source>
        <dbReference type="Proteomes" id="UP001165489"/>
    </source>
</evidence>
<protein>
    <submittedName>
        <fullName evidence="2">DUF3365 domain-containing protein</fullName>
    </submittedName>
</protein>
<keyword evidence="3" id="KW-1185">Reference proteome</keyword>
<organism evidence="2 3">
    <name type="scientific">Belliella filtrata</name>
    <dbReference type="NCBI Taxonomy" id="2923435"/>
    <lineage>
        <taxon>Bacteria</taxon>
        <taxon>Pseudomonadati</taxon>
        <taxon>Bacteroidota</taxon>
        <taxon>Cytophagia</taxon>
        <taxon>Cytophagales</taxon>
        <taxon>Cyclobacteriaceae</taxon>
        <taxon>Belliella</taxon>
    </lineage>
</organism>
<dbReference type="InterPro" id="IPR021796">
    <property type="entry name" value="Tll0287-like_dom"/>
</dbReference>
<comment type="caution">
    <text evidence="2">The sequence shown here is derived from an EMBL/GenBank/DDBJ whole genome shotgun (WGS) entry which is preliminary data.</text>
</comment>
<evidence type="ECO:0000313" key="2">
    <source>
        <dbReference type="EMBL" id="MCH7411771.1"/>
    </source>
</evidence>
<name>A0ABS9V5S2_9BACT</name>
<feature type="domain" description="Tll0287-like" evidence="1">
    <location>
        <begin position="61"/>
        <end position="209"/>
    </location>
</feature>
<dbReference type="Pfam" id="PF11845">
    <property type="entry name" value="Tll0287-like"/>
    <property type="match status" value="1"/>
</dbReference>
<evidence type="ECO:0000259" key="1">
    <source>
        <dbReference type="Pfam" id="PF11845"/>
    </source>
</evidence>
<gene>
    <name evidence="2" type="ORF">MM239_20460</name>
</gene>
<proteinExistence type="predicted"/>
<dbReference type="Proteomes" id="UP001165489">
    <property type="component" value="Unassembled WGS sequence"/>
</dbReference>
<dbReference type="PROSITE" id="PS51257">
    <property type="entry name" value="PROKAR_LIPOPROTEIN"/>
    <property type="match status" value="1"/>
</dbReference>
<accession>A0ABS9V5S2</accession>